<keyword evidence="2" id="KW-1185">Reference proteome</keyword>
<sequence length="66" mass="7365">MFSMCINLLFGTDDTPQTGHHRLAVTSRSGRGQHSCRCLLLSLRGGEAGLDAVWSFRRIDLPPFFD</sequence>
<evidence type="ECO:0000313" key="2">
    <source>
        <dbReference type="Proteomes" id="UP001619887"/>
    </source>
</evidence>
<reference evidence="1 2" key="1">
    <citation type="journal article" date="2022" name="G3 (Bethesda)">
        <title>Evaluating Illumina-, Nanopore-, and PacBio-based genome assembly strategies with the bald notothen, Trematomus borchgrevinki.</title>
        <authorList>
            <person name="Rayamajhi N."/>
            <person name="Cheng C.C."/>
            <person name="Catchen J.M."/>
        </authorList>
    </citation>
    <scope>NUCLEOTIDE SEQUENCE [LARGE SCALE GENOMIC DNA]</scope>
    <source>
        <strain evidence="1">AGRC-2024</strain>
    </source>
</reference>
<dbReference type="Proteomes" id="UP001619887">
    <property type="component" value="Unassembled WGS sequence"/>
</dbReference>
<proteinExistence type="predicted"/>
<comment type="caution">
    <text evidence="1">The sequence shown here is derived from an EMBL/GenBank/DDBJ whole genome shotgun (WGS) entry which is preliminary data.</text>
</comment>
<protein>
    <submittedName>
        <fullName evidence="1">Uncharacterized protein</fullName>
    </submittedName>
</protein>
<gene>
    <name evidence="1" type="ORF">OYC64_020428</name>
</gene>
<dbReference type="EMBL" id="JBIYXZ010002089">
    <property type="protein sequence ID" value="KAL3042494.1"/>
    <property type="molecule type" value="Genomic_DNA"/>
</dbReference>
<name>A0ABD2FL75_PAGBO</name>
<accession>A0ABD2FL75</accession>
<organism evidence="1 2">
    <name type="scientific">Pagothenia borchgrevinki</name>
    <name type="common">Bald rockcod</name>
    <name type="synonym">Trematomus borchgrevinki</name>
    <dbReference type="NCBI Taxonomy" id="8213"/>
    <lineage>
        <taxon>Eukaryota</taxon>
        <taxon>Metazoa</taxon>
        <taxon>Chordata</taxon>
        <taxon>Craniata</taxon>
        <taxon>Vertebrata</taxon>
        <taxon>Euteleostomi</taxon>
        <taxon>Actinopterygii</taxon>
        <taxon>Neopterygii</taxon>
        <taxon>Teleostei</taxon>
        <taxon>Neoteleostei</taxon>
        <taxon>Acanthomorphata</taxon>
        <taxon>Eupercaria</taxon>
        <taxon>Perciformes</taxon>
        <taxon>Notothenioidei</taxon>
        <taxon>Nototheniidae</taxon>
        <taxon>Pagothenia</taxon>
    </lineage>
</organism>
<dbReference type="AlphaFoldDB" id="A0ABD2FL75"/>
<evidence type="ECO:0000313" key="1">
    <source>
        <dbReference type="EMBL" id="KAL3042494.1"/>
    </source>
</evidence>
<reference evidence="1 2" key="2">
    <citation type="journal article" date="2024" name="G3 (Bethesda)">
        <title>The genome of the cryopelagic Antarctic bald notothen, Trematomus borchgrevinki.</title>
        <authorList>
            <person name="Rayamajhi N."/>
            <person name="Rivera-Colon A.G."/>
            <person name="Minhas B.F."/>
            <person name="Cheng C.C."/>
            <person name="Catchen J.M."/>
        </authorList>
    </citation>
    <scope>NUCLEOTIDE SEQUENCE [LARGE SCALE GENOMIC DNA]</scope>
    <source>
        <strain evidence="1">AGRC-2024</strain>
    </source>
</reference>